<evidence type="ECO:0000313" key="1">
    <source>
        <dbReference type="EMBL" id="SVE39360.1"/>
    </source>
</evidence>
<feature type="non-terminal residue" evidence="1">
    <location>
        <position position="84"/>
    </location>
</feature>
<dbReference type="PANTHER" id="PTHR21485">
    <property type="entry name" value="HAD SUPERFAMILY MEMBERS CMAS AND KDSC"/>
    <property type="match status" value="1"/>
</dbReference>
<dbReference type="PANTHER" id="PTHR21485:SF3">
    <property type="entry name" value="N-ACYLNEURAMINATE CYTIDYLYLTRANSFERASE"/>
    <property type="match status" value="1"/>
</dbReference>
<proteinExistence type="predicted"/>
<accession>A0A383D4Y7</accession>
<dbReference type="InterPro" id="IPR003329">
    <property type="entry name" value="Cytidylyl_trans"/>
</dbReference>
<dbReference type="SUPFAM" id="SSF53448">
    <property type="entry name" value="Nucleotide-diphospho-sugar transferases"/>
    <property type="match status" value="1"/>
</dbReference>
<organism evidence="1">
    <name type="scientific">marine metagenome</name>
    <dbReference type="NCBI Taxonomy" id="408172"/>
    <lineage>
        <taxon>unclassified sequences</taxon>
        <taxon>metagenomes</taxon>
        <taxon>ecological metagenomes</taxon>
    </lineage>
</organism>
<dbReference type="EMBL" id="UINC01214229">
    <property type="protein sequence ID" value="SVE39360.1"/>
    <property type="molecule type" value="Genomic_DNA"/>
</dbReference>
<protein>
    <recommendedName>
        <fullName evidence="2">Acylneuraminate cytidylyltransferase</fullName>
    </recommendedName>
</protein>
<gene>
    <name evidence="1" type="ORF">METZ01_LOCUS492214</name>
</gene>
<dbReference type="InterPro" id="IPR050793">
    <property type="entry name" value="CMP-NeuNAc_synthase"/>
</dbReference>
<reference evidence="1" key="1">
    <citation type="submission" date="2018-05" db="EMBL/GenBank/DDBJ databases">
        <authorList>
            <person name="Lanie J.A."/>
            <person name="Ng W.-L."/>
            <person name="Kazmierczak K.M."/>
            <person name="Andrzejewski T.M."/>
            <person name="Davidsen T.M."/>
            <person name="Wayne K.J."/>
            <person name="Tettelin H."/>
            <person name="Glass J.I."/>
            <person name="Rusch D."/>
            <person name="Podicherti R."/>
            <person name="Tsui H.-C.T."/>
            <person name="Winkler M.E."/>
        </authorList>
    </citation>
    <scope>NUCLEOTIDE SEQUENCE</scope>
</reference>
<dbReference type="AlphaFoldDB" id="A0A383D4Y7"/>
<dbReference type="InterPro" id="IPR029044">
    <property type="entry name" value="Nucleotide-diphossugar_trans"/>
</dbReference>
<name>A0A383D4Y7_9ZZZZ</name>
<dbReference type="Gene3D" id="3.90.550.10">
    <property type="entry name" value="Spore Coat Polysaccharide Biosynthesis Protein SpsA, Chain A"/>
    <property type="match status" value="1"/>
</dbReference>
<evidence type="ECO:0008006" key="2">
    <source>
        <dbReference type="Google" id="ProtNLM"/>
    </source>
</evidence>
<dbReference type="Pfam" id="PF02348">
    <property type="entry name" value="CTP_transf_3"/>
    <property type="match status" value="1"/>
</dbReference>
<sequence>MFGTNRVLAVVPARGGSKGIKLKNLQQINGIPLVGWVGKVLKQLSFVDRAIVSTDHSEIAHISEQWGIDVPFLRPSSLSGDVVS</sequence>
<dbReference type="GO" id="GO:0008781">
    <property type="term" value="F:N-acylneuraminate cytidylyltransferase activity"/>
    <property type="evidence" value="ECO:0007669"/>
    <property type="project" value="TreeGrafter"/>
</dbReference>